<evidence type="ECO:0000256" key="4">
    <source>
        <dbReference type="ARBA" id="ARBA00022679"/>
    </source>
</evidence>
<dbReference type="SUPFAM" id="SSF47336">
    <property type="entry name" value="ACP-like"/>
    <property type="match status" value="1"/>
</dbReference>
<dbReference type="Gene3D" id="3.40.50.720">
    <property type="entry name" value="NAD(P)-binding Rossmann-like Domain"/>
    <property type="match status" value="1"/>
</dbReference>
<dbReference type="InterPro" id="IPR001227">
    <property type="entry name" value="Ac_transferase_dom_sf"/>
</dbReference>
<dbReference type="PROSITE" id="PS52004">
    <property type="entry name" value="KS3_2"/>
    <property type="match status" value="1"/>
</dbReference>
<dbReference type="Pfam" id="PF02801">
    <property type="entry name" value="Ketoacyl-synt_C"/>
    <property type="match status" value="1"/>
</dbReference>
<dbReference type="InterPro" id="IPR013968">
    <property type="entry name" value="PKS_KR"/>
</dbReference>
<feature type="region of interest" description="Disordered" evidence="8">
    <location>
        <begin position="1415"/>
        <end position="1435"/>
    </location>
</feature>
<dbReference type="RefSeq" id="WP_191274947.1">
    <property type="nucleotide sequence ID" value="NZ_BMXJ01000008.1"/>
</dbReference>
<organism evidence="11 12">
    <name type="scientific">Nocardiopsis terrae</name>
    <dbReference type="NCBI Taxonomy" id="372655"/>
    <lineage>
        <taxon>Bacteria</taxon>
        <taxon>Bacillati</taxon>
        <taxon>Actinomycetota</taxon>
        <taxon>Actinomycetes</taxon>
        <taxon>Streptosporangiales</taxon>
        <taxon>Nocardiopsidaceae</taxon>
        <taxon>Nocardiopsis</taxon>
    </lineage>
</organism>
<proteinExistence type="predicted"/>
<evidence type="ECO:0000256" key="3">
    <source>
        <dbReference type="ARBA" id="ARBA00022553"/>
    </source>
</evidence>
<feature type="domain" description="Ketosynthase family 3 (KS3)" evidence="10">
    <location>
        <begin position="36"/>
        <end position="457"/>
    </location>
</feature>
<dbReference type="CDD" id="cd00833">
    <property type="entry name" value="PKS"/>
    <property type="match status" value="1"/>
</dbReference>
<dbReference type="EMBL" id="JADBDY010000001">
    <property type="protein sequence ID" value="MBE1459594.1"/>
    <property type="molecule type" value="Genomic_DNA"/>
</dbReference>
<keyword evidence="7" id="KW-0012">Acyltransferase</keyword>
<dbReference type="SUPFAM" id="SSF55048">
    <property type="entry name" value="Probable ACP-binding domain of malonyl-CoA ACP transacylase"/>
    <property type="match status" value="1"/>
</dbReference>
<dbReference type="SMART" id="SM01294">
    <property type="entry name" value="PKS_PP_betabranch"/>
    <property type="match status" value="1"/>
</dbReference>
<keyword evidence="3" id="KW-0597">Phosphoprotein</keyword>
<dbReference type="CDD" id="cd08952">
    <property type="entry name" value="KR_1_SDR_x"/>
    <property type="match status" value="1"/>
</dbReference>
<dbReference type="SUPFAM" id="SSF51735">
    <property type="entry name" value="NAD(P)-binding Rossmann-fold domains"/>
    <property type="match status" value="2"/>
</dbReference>
<dbReference type="InterPro" id="IPR036291">
    <property type="entry name" value="NAD(P)-bd_dom_sf"/>
</dbReference>
<comment type="caution">
    <text evidence="11">The sequence shown here is derived from an EMBL/GenBank/DDBJ whole genome shotgun (WGS) entry which is preliminary data.</text>
</comment>
<accession>A0ABR9HKN8</accession>
<dbReference type="SMART" id="SM00827">
    <property type="entry name" value="PKS_AT"/>
    <property type="match status" value="1"/>
</dbReference>
<dbReference type="GO" id="GO:0016740">
    <property type="term" value="F:transferase activity"/>
    <property type="evidence" value="ECO:0007669"/>
    <property type="project" value="UniProtKB-KW"/>
</dbReference>
<comment type="cofactor">
    <cofactor evidence="1">
        <name>pantetheine 4'-phosphate</name>
        <dbReference type="ChEBI" id="CHEBI:47942"/>
    </cofactor>
</comment>
<evidence type="ECO:0000259" key="9">
    <source>
        <dbReference type="PROSITE" id="PS50075"/>
    </source>
</evidence>
<keyword evidence="5" id="KW-0045">Antibiotic biosynthesis</keyword>
<dbReference type="InterPro" id="IPR016035">
    <property type="entry name" value="Acyl_Trfase/lysoPLipase"/>
</dbReference>
<dbReference type="SMART" id="SM00823">
    <property type="entry name" value="PKS_PP"/>
    <property type="match status" value="1"/>
</dbReference>
<dbReference type="Gene3D" id="3.40.366.10">
    <property type="entry name" value="Malonyl-Coenzyme A Acyl Carrier Protein, domain 2"/>
    <property type="match status" value="1"/>
</dbReference>
<dbReference type="InterPro" id="IPR050091">
    <property type="entry name" value="PKS_NRPS_Biosynth_Enz"/>
</dbReference>
<dbReference type="Gene3D" id="1.10.1200.10">
    <property type="entry name" value="ACP-like"/>
    <property type="match status" value="1"/>
</dbReference>
<dbReference type="InterPro" id="IPR032821">
    <property type="entry name" value="PKS_assoc"/>
</dbReference>
<dbReference type="Pfam" id="PF16197">
    <property type="entry name" value="KAsynt_C_assoc"/>
    <property type="match status" value="1"/>
</dbReference>
<dbReference type="SMART" id="SM00822">
    <property type="entry name" value="PKS_KR"/>
    <property type="match status" value="1"/>
</dbReference>
<dbReference type="PROSITE" id="PS00606">
    <property type="entry name" value="KS3_1"/>
    <property type="match status" value="1"/>
</dbReference>
<sequence>MATDEGQSAQLVTALRSALKENARLRERNSELDTGADPVAVVGMGCHLPGGVDSPEGLWDLVSSGSEVLGPFPADRGWDLDALLGTDGSPPLSAMEQGGFLDGAAEFDAAFFGISPKEAAAMDPQQRQLLEVSWEALERAGIDPSSLAGSATGVYMGVTAAEYGPRMSDGPEEGHLLTGTTPSVASGRVAYLLGLEGPAITVDTACSSSLVAVHLAVRALRGGECTLALAGGAAVMGTPGLLAEFTRKQGLAPDGRCKAFSADADGTGFTEGAGVVVLERLSDARRHGHPVLALIRGSAVNQDGASNGLTAPSGPAQVRVVRAALRDAGVGPEGVDAVEAHGTGTTLGDPIEARSLIEAYGSGRERPLLLGSLKSNIGHTQAAAGVNGLIKAVCALRHGVVPPTLHADRPTPRVDWGTGIARVASTAEPLPELDRPARMGVSSFGISGTNAHAVVEAVPEDRADALEPVSGTRTPTTLPFALSARTEPALRELAVRLHAHTLAQEDALLPATARSLATTRARMEHRAVVLGEDGESLTGGLAALASGAPDPRVVRGRAGVGGTTAFVFSGQGAQRLGMGTDLYREYPVFAKALDEVADAFDRYLDPPLRSVVWAEPGTAEAALLDRTLYTQAGVFAFEVALTRLLESVGLTPDYLIGHSVGELAAAHVAGVFSLDDAAALVSARGRIMQDLPEGGAMVAVQADEDEVRLALAEAGGAVSVAAVNSPRDVVLSGEESAVLSVAERFAERGRRTKRLAVARAFHSALMDPVLEPFARVAAEVTYHPPRLPLVSNLTGGRAGDEIRTGDYWVRHVRETVRFADGVSHLLAREVEEFVEVGPDGSLSSMVQTCLDDGERAEVTALLGGRSPEPRMLTEGLAALYTRGAGVDWSAILPETAGTVDLPTYPFQRRRYWMSPPAEGRVVVETGTVADTAAPAAPGAYRASGEPADDWSYRETWVPAAADGGPPAAPGTWLLFGPARQDPVLAECSTALEERGHRVRALSLPEGADRSTTAALLRRISSEAGPLAGVVLSAVPSTTRDDPPYPSAAPMHRDEVALLQALGDAGTAAPLWCLTRGAVAAGDRVTDPGAALVWGLGRVAAQEYPDRWGGLIDLPAADRPGAGEVLAAVLSGETAGGEDQLAIRGEGPLARRIVREPLSRVAPVRDWKPAGTVLVTGGTGGLGAHTARWLAGQGADHLLLLSRRGPDAPGSAELVAELRAAGARVSLAACDVSDRSELAAALARIPEDSPLSAVFHTAAELDDATIDNLGPEQIARVLRAKADGAVHLHQLTRDLDLSAFVMFSSVTAAFGLEGQGNYAPGNAFCEAFAHYRRALGLPATSVAWGTWAGAGMAGSRAVAELLQRNGLLAMAPERAVGVLRQVLDRDVSALAVAEVDWPRFRSALTAGRPSLLIGDLGRGGGRPAPPATEEAGGPEQLHARLAGESRADRERALTELVREQVAAVLGHRSGAEVETDRNLKDLGMDSATAVAFRNRLSGLTGLRLPAAVVFDHPTCTALARNIRERMFEDPEQVLTARLDGLEAAVREYDGDARETVVERLRGLLYRLSPQDRPRTDVDQELEAASREELFALIDDTLRD</sequence>
<dbReference type="Pfam" id="PF08659">
    <property type="entry name" value="KR"/>
    <property type="match status" value="1"/>
</dbReference>
<evidence type="ECO:0000256" key="2">
    <source>
        <dbReference type="ARBA" id="ARBA00022450"/>
    </source>
</evidence>
<dbReference type="PANTHER" id="PTHR43775">
    <property type="entry name" value="FATTY ACID SYNTHASE"/>
    <property type="match status" value="1"/>
</dbReference>
<dbReference type="InterPro" id="IPR016036">
    <property type="entry name" value="Malonyl_transacylase_ACP-bd"/>
</dbReference>
<protein>
    <submittedName>
        <fullName evidence="11">Acyl transferase domain-containing protein</fullName>
    </submittedName>
</protein>
<keyword evidence="12" id="KW-1185">Reference proteome</keyword>
<dbReference type="Pfam" id="PF08990">
    <property type="entry name" value="Docking"/>
    <property type="match status" value="1"/>
</dbReference>
<keyword evidence="6" id="KW-0511">Multifunctional enzyme</keyword>
<dbReference type="InterPro" id="IPR036736">
    <property type="entry name" value="ACP-like_sf"/>
</dbReference>
<dbReference type="Pfam" id="PF00109">
    <property type="entry name" value="ketoacyl-synt"/>
    <property type="match status" value="1"/>
</dbReference>
<evidence type="ECO:0000313" key="11">
    <source>
        <dbReference type="EMBL" id="MBE1459594.1"/>
    </source>
</evidence>
<dbReference type="InterPro" id="IPR018201">
    <property type="entry name" value="Ketoacyl_synth_AS"/>
</dbReference>
<evidence type="ECO:0000256" key="7">
    <source>
        <dbReference type="ARBA" id="ARBA00023315"/>
    </source>
</evidence>
<dbReference type="InterPro" id="IPR014030">
    <property type="entry name" value="Ketoacyl_synth_N"/>
</dbReference>
<dbReference type="InterPro" id="IPR015083">
    <property type="entry name" value="NorB/c/GfsB-D-like_docking"/>
</dbReference>
<evidence type="ECO:0000256" key="6">
    <source>
        <dbReference type="ARBA" id="ARBA00023268"/>
    </source>
</evidence>
<dbReference type="Pfam" id="PF00550">
    <property type="entry name" value="PP-binding"/>
    <property type="match status" value="1"/>
</dbReference>
<evidence type="ECO:0000256" key="5">
    <source>
        <dbReference type="ARBA" id="ARBA00023194"/>
    </source>
</evidence>
<dbReference type="InterPro" id="IPR020841">
    <property type="entry name" value="PKS_Beta-ketoAc_synthase_dom"/>
</dbReference>
<gene>
    <name evidence="11" type="ORF">H4W79_003808</name>
</gene>
<dbReference type="SMART" id="SM00825">
    <property type="entry name" value="PKS_KS"/>
    <property type="match status" value="1"/>
</dbReference>
<dbReference type="InterPro" id="IPR014031">
    <property type="entry name" value="Ketoacyl_synth_C"/>
</dbReference>
<evidence type="ECO:0000256" key="1">
    <source>
        <dbReference type="ARBA" id="ARBA00001957"/>
    </source>
</evidence>
<reference evidence="11 12" key="1">
    <citation type="submission" date="2020-10" db="EMBL/GenBank/DDBJ databases">
        <title>Sequencing the genomes of 1000 actinobacteria strains.</title>
        <authorList>
            <person name="Klenk H.-P."/>
        </authorList>
    </citation>
    <scope>NUCLEOTIDE SEQUENCE [LARGE SCALE GENOMIC DNA]</scope>
    <source>
        <strain evidence="11 12">DSM 45157</strain>
    </source>
</reference>
<evidence type="ECO:0000259" key="10">
    <source>
        <dbReference type="PROSITE" id="PS52004"/>
    </source>
</evidence>
<feature type="domain" description="Carrier" evidence="9">
    <location>
        <begin position="1450"/>
        <end position="1525"/>
    </location>
</feature>
<dbReference type="Gene3D" id="3.30.70.3290">
    <property type="match status" value="1"/>
</dbReference>
<dbReference type="Pfam" id="PF00698">
    <property type="entry name" value="Acyl_transf_1"/>
    <property type="match status" value="1"/>
</dbReference>
<keyword evidence="4 11" id="KW-0808">Transferase</keyword>
<keyword evidence="2" id="KW-0596">Phosphopantetheine</keyword>
<dbReference type="PANTHER" id="PTHR43775:SF51">
    <property type="entry name" value="INACTIVE PHENOLPHTHIOCEROL SYNTHESIS POLYKETIDE SYNTHASE TYPE I PKS1-RELATED"/>
    <property type="match status" value="1"/>
</dbReference>
<dbReference type="InterPro" id="IPR020806">
    <property type="entry name" value="PKS_PP-bd"/>
</dbReference>
<dbReference type="Gene3D" id="3.40.47.10">
    <property type="match status" value="1"/>
</dbReference>
<dbReference type="PROSITE" id="PS50075">
    <property type="entry name" value="CARRIER"/>
    <property type="match status" value="1"/>
</dbReference>
<name>A0ABR9HKN8_9ACTN</name>
<dbReference type="SUPFAM" id="SSF53901">
    <property type="entry name" value="Thiolase-like"/>
    <property type="match status" value="1"/>
</dbReference>
<dbReference type="Proteomes" id="UP000598217">
    <property type="component" value="Unassembled WGS sequence"/>
</dbReference>
<dbReference type="SUPFAM" id="SSF52151">
    <property type="entry name" value="FabD/lysophospholipase-like"/>
    <property type="match status" value="1"/>
</dbReference>
<dbReference type="InterPro" id="IPR009081">
    <property type="entry name" value="PP-bd_ACP"/>
</dbReference>
<dbReference type="InterPro" id="IPR057326">
    <property type="entry name" value="KR_dom"/>
</dbReference>
<dbReference type="InterPro" id="IPR016039">
    <property type="entry name" value="Thiolase-like"/>
</dbReference>
<evidence type="ECO:0000313" key="12">
    <source>
        <dbReference type="Proteomes" id="UP000598217"/>
    </source>
</evidence>
<evidence type="ECO:0000256" key="8">
    <source>
        <dbReference type="SAM" id="MobiDB-lite"/>
    </source>
</evidence>
<dbReference type="InterPro" id="IPR014043">
    <property type="entry name" value="Acyl_transferase_dom"/>
</dbReference>